<keyword evidence="1" id="KW-0560">Oxidoreductase</keyword>
<evidence type="ECO:0000313" key="1">
    <source>
        <dbReference type="EMBL" id="RUP45429.1"/>
    </source>
</evidence>
<organism evidence="1 2">
    <name type="scientific">Jimgerdemannia flammicorona</name>
    <dbReference type="NCBI Taxonomy" id="994334"/>
    <lineage>
        <taxon>Eukaryota</taxon>
        <taxon>Fungi</taxon>
        <taxon>Fungi incertae sedis</taxon>
        <taxon>Mucoromycota</taxon>
        <taxon>Mucoromycotina</taxon>
        <taxon>Endogonomycetes</taxon>
        <taxon>Endogonales</taxon>
        <taxon>Endogonaceae</taxon>
        <taxon>Jimgerdemannia</taxon>
    </lineage>
</organism>
<comment type="caution">
    <text evidence="1">The sequence shown here is derived from an EMBL/GenBank/DDBJ whole genome shotgun (WGS) entry which is preliminary data.</text>
</comment>
<dbReference type="SUPFAM" id="SSF54593">
    <property type="entry name" value="Glyoxalase/Bleomycin resistance protein/Dihydroxybiphenyl dioxygenase"/>
    <property type="match status" value="1"/>
</dbReference>
<dbReference type="GO" id="GO:0006572">
    <property type="term" value="P:L-tyrosine catabolic process"/>
    <property type="evidence" value="ECO:0007669"/>
    <property type="project" value="UniProtKB-KW"/>
</dbReference>
<dbReference type="PROSITE" id="PS51819">
    <property type="entry name" value="VOC"/>
    <property type="match status" value="1"/>
</dbReference>
<proteinExistence type="predicted"/>
<name>A0A433D3L8_9FUNG</name>
<reference evidence="1 2" key="1">
    <citation type="journal article" date="2018" name="New Phytol.">
        <title>Phylogenomics of Endogonaceae and evolution of mycorrhizas within Mucoromycota.</title>
        <authorList>
            <person name="Chang Y."/>
            <person name="Desiro A."/>
            <person name="Na H."/>
            <person name="Sandor L."/>
            <person name="Lipzen A."/>
            <person name="Clum A."/>
            <person name="Barry K."/>
            <person name="Grigoriev I.V."/>
            <person name="Martin F.M."/>
            <person name="Stajich J.E."/>
            <person name="Smith M.E."/>
            <person name="Bonito G."/>
            <person name="Spatafora J.W."/>
        </authorList>
    </citation>
    <scope>NUCLEOTIDE SEQUENCE [LARGE SCALE GENOMIC DNA]</scope>
    <source>
        <strain evidence="1 2">GMNB39</strain>
    </source>
</reference>
<dbReference type="PANTHER" id="PTHR11959">
    <property type="entry name" value="4-HYDROXYPHENYLPYRUVATE DIOXYGENASE"/>
    <property type="match status" value="1"/>
</dbReference>
<keyword evidence="2" id="KW-1185">Reference proteome</keyword>
<dbReference type="OrthoDB" id="414569at2759"/>
<dbReference type="EMBL" id="RBNI01007303">
    <property type="protein sequence ID" value="RUP45429.1"/>
    <property type="molecule type" value="Genomic_DNA"/>
</dbReference>
<protein>
    <submittedName>
        <fullName evidence="1">Glyoxalase/Bleomycin resistance protein/Dihydroxybiphenyl dioxygenase</fullName>
    </submittedName>
</protein>
<dbReference type="GO" id="GO:0006559">
    <property type="term" value="P:L-phenylalanine catabolic process"/>
    <property type="evidence" value="ECO:0007669"/>
    <property type="project" value="UniProtKB-KW"/>
</dbReference>
<accession>A0A433D3L8</accession>
<dbReference type="GO" id="GO:0003868">
    <property type="term" value="F:4-hydroxyphenylpyruvate dioxygenase activity"/>
    <property type="evidence" value="ECO:0007669"/>
    <property type="project" value="UniProtKB-EC"/>
</dbReference>
<dbReference type="Pfam" id="PF14696">
    <property type="entry name" value="Glyoxalase_5"/>
    <property type="match status" value="1"/>
</dbReference>
<dbReference type="InterPro" id="IPR029068">
    <property type="entry name" value="Glyas_Bleomycin-R_OHBP_Dase"/>
</dbReference>
<dbReference type="Proteomes" id="UP000268093">
    <property type="component" value="Unassembled WGS sequence"/>
</dbReference>
<keyword evidence="1" id="KW-0223">Dioxygenase</keyword>
<sequence length="168" mass="18930">MSAPVYTGFDHLTFTVSNAKQAASYYATRFGFRHVAYRGLETGSRDVVSHVVQQDKVVFVFESPLQPELRKDMTEDISRRGDAVKDVAFAVSDAETIYKKAVTRGAKSIHPPHEERDEHGSVILATVATYGDVQHTFVERRDYTGVFLPGFVDHKTALRWEDPLELLL</sequence>
<dbReference type="CDD" id="cd08342">
    <property type="entry name" value="HPPD_N_like"/>
    <property type="match status" value="1"/>
</dbReference>
<dbReference type="GO" id="GO:0046872">
    <property type="term" value="F:metal ion binding"/>
    <property type="evidence" value="ECO:0007669"/>
    <property type="project" value="UniProtKB-KW"/>
</dbReference>
<dbReference type="PANTHER" id="PTHR11959:SF1">
    <property type="entry name" value="4-HYDROXYPHENYLPYRUVATE DIOXYGENASE"/>
    <property type="match status" value="1"/>
</dbReference>
<dbReference type="InterPro" id="IPR037523">
    <property type="entry name" value="VOC_core"/>
</dbReference>
<evidence type="ECO:0000313" key="2">
    <source>
        <dbReference type="Proteomes" id="UP000268093"/>
    </source>
</evidence>
<dbReference type="Gene3D" id="3.10.180.10">
    <property type="entry name" value="2,3-Dihydroxybiphenyl 1,2-Dioxygenase, domain 1"/>
    <property type="match status" value="1"/>
</dbReference>
<dbReference type="InterPro" id="IPR005956">
    <property type="entry name" value="4OHPhenylPyrv_dOase"/>
</dbReference>
<gene>
    <name evidence="1" type="ORF">BC936DRAFT_148201</name>
</gene>
<dbReference type="InterPro" id="IPR041736">
    <property type="entry name" value="4OHPhenylPyrv_dOase_N"/>
</dbReference>